<protein>
    <recommendedName>
        <fullName evidence="4">Peptide methionine sulfoxide reductase MsrA</fullName>
        <shortName evidence="4">Protein-methionine-S-oxide reductase</shortName>
        <ecNumber evidence="4">1.8.4.11</ecNumber>
    </recommendedName>
    <alternativeName>
        <fullName evidence="4">Peptide-methionine (S)-S-oxide reductase</fullName>
        <shortName evidence="4">Peptide Met(O) reductase</shortName>
    </alternativeName>
</protein>
<feature type="domain" description="Peptide methionine sulphoxide reductase MsrA" evidence="5">
    <location>
        <begin position="5"/>
        <end position="155"/>
    </location>
</feature>
<dbReference type="GO" id="GO:0033744">
    <property type="term" value="F:L-methionine:thioredoxin-disulfide S-oxidoreductase activity"/>
    <property type="evidence" value="ECO:0007669"/>
    <property type="project" value="RHEA"/>
</dbReference>
<comment type="caution">
    <text evidence="6">The sequence shown here is derived from an EMBL/GenBank/DDBJ whole genome shotgun (WGS) entry which is preliminary data.</text>
</comment>
<dbReference type="SUPFAM" id="SSF55068">
    <property type="entry name" value="Peptide methionine sulfoxide reductase"/>
    <property type="match status" value="1"/>
</dbReference>
<dbReference type="PANTHER" id="PTHR43774">
    <property type="entry name" value="PEPTIDE METHIONINE SULFOXIDE REDUCTASE"/>
    <property type="match status" value="1"/>
</dbReference>
<dbReference type="InterPro" id="IPR036509">
    <property type="entry name" value="Met_Sox_Rdtase_MsrA_sf"/>
</dbReference>
<reference evidence="6" key="1">
    <citation type="submission" date="2017-02" db="EMBL/GenBank/DDBJ databases">
        <title>Delving into the versatile metabolic prowess of the omnipresent phylum Bacteroidetes.</title>
        <authorList>
            <person name="Nobu M.K."/>
            <person name="Mei R."/>
            <person name="Narihiro T."/>
            <person name="Kuroda K."/>
            <person name="Liu W.-T."/>
        </authorList>
    </citation>
    <scope>NUCLEOTIDE SEQUENCE</scope>
    <source>
        <strain evidence="6">ADurb.Bin280</strain>
    </source>
</reference>
<evidence type="ECO:0000256" key="3">
    <source>
        <dbReference type="ARBA" id="ARBA00048782"/>
    </source>
</evidence>
<evidence type="ECO:0000256" key="4">
    <source>
        <dbReference type="HAMAP-Rule" id="MF_01401"/>
    </source>
</evidence>
<evidence type="ECO:0000256" key="1">
    <source>
        <dbReference type="ARBA" id="ARBA00023002"/>
    </source>
</evidence>
<dbReference type="NCBIfam" id="TIGR00401">
    <property type="entry name" value="msrA"/>
    <property type="match status" value="1"/>
</dbReference>
<evidence type="ECO:0000259" key="5">
    <source>
        <dbReference type="Pfam" id="PF01625"/>
    </source>
</evidence>
<evidence type="ECO:0000256" key="2">
    <source>
        <dbReference type="ARBA" id="ARBA00047806"/>
    </source>
</evidence>
<dbReference type="AlphaFoldDB" id="A0A1V5SF97"/>
<keyword evidence="1 4" id="KW-0560">Oxidoreductase</keyword>
<dbReference type="Pfam" id="PF01625">
    <property type="entry name" value="PMSR"/>
    <property type="match status" value="1"/>
</dbReference>
<comment type="catalytic activity">
    <reaction evidence="3 4">
        <text>[thioredoxin]-disulfide + L-methionine + H2O = L-methionine (S)-S-oxide + [thioredoxin]-dithiol</text>
        <dbReference type="Rhea" id="RHEA:19993"/>
        <dbReference type="Rhea" id="RHEA-COMP:10698"/>
        <dbReference type="Rhea" id="RHEA-COMP:10700"/>
        <dbReference type="ChEBI" id="CHEBI:15377"/>
        <dbReference type="ChEBI" id="CHEBI:29950"/>
        <dbReference type="ChEBI" id="CHEBI:50058"/>
        <dbReference type="ChEBI" id="CHEBI:57844"/>
        <dbReference type="ChEBI" id="CHEBI:58772"/>
        <dbReference type="EC" id="1.8.4.11"/>
    </reaction>
</comment>
<comment type="similarity">
    <text evidence="4">Belongs to the MsrA Met sulfoxide reductase family.</text>
</comment>
<accession>A0A1V5SF97</accession>
<dbReference type="EMBL" id="MWBO01000008">
    <property type="protein sequence ID" value="OQA53178.1"/>
    <property type="molecule type" value="Genomic_DNA"/>
</dbReference>
<organism evidence="6">
    <name type="scientific">candidate division WS2 bacterium ADurb.Bin280</name>
    <dbReference type="NCBI Taxonomy" id="1852829"/>
    <lineage>
        <taxon>Bacteria</taxon>
        <taxon>candidate division WS2</taxon>
    </lineage>
</organism>
<comment type="function">
    <text evidence="4">Has an important function as a repair enzyme for proteins that have been inactivated by oxidation. Catalyzes the reversible oxidation-reduction of methionine sulfoxide in proteins to methionine.</text>
</comment>
<dbReference type="HAMAP" id="MF_01401">
    <property type="entry name" value="MsrA"/>
    <property type="match status" value="1"/>
</dbReference>
<dbReference type="EC" id="1.8.4.11" evidence="4"/>
<gene>
    <name evidence="6" type="primary">msrA2</name>
    <name evidence="4" type="synonym">msrA</name>
    <name evidence="6" type="ORF">BWY43_00105</name>
</gene>
<dbReference type="Proteomes" id="UP000485367">
    <property type="component" value="Unassembled WGS sequence"/>
</dbReference>
<sequence length="162" mass="18604">MKKDTAIFASGCFWGTQYYLSKAVGVVKTQVGYTGGELESPTYEQVCSGKTGHVEAVKVEYDPDKTNYENLSKLFFETHDFSQKGGQGPDIGSQYESVIFYANNQEKKIAQVLINELENRGMKVATKIAPRKEFYVAEEYHQDYYLKNQQTPYCHRYRKLFS</sequence>
<evidence type="ECO:0000313" key="6">
    <source>
        <dbReference type="EMBL" id="OQA53178.1"/>
    </source>
</evidence>
<dbReference type="PANTHER" id="PTHR43774:SF1">
    <property type="entry name" value="PEPTIDE METHIONINE SULFOXIDE REDUCTASE MSRA 2"/>
    <property type="match status" value="1"/>
</dbReference>
<dbReference type="GO" id="GO:0008113">
    <property type="term" value="F:peptide-methionine (S)-S-oxide reductase activity"/>
    <property type="evidence" value="ECO:0007669"/>
    <property type="project" value="UniProtKB-UniRule"/>
</dbReference>
<feature type="active site" evidence="4">
    <location>
        <position position="12"/>
    </location>
</feature>
<dbReference type="Gene3D" id="3.30.1060.10">
    <property type="entry name" value="Peptide methionine sulphoxide reductase MsrA"/>
    <property type="match status" value="1"/>
</dbReference>
<proteinExistence type="inferred from homology"/>
<name>A0A1V5SF97_9BACT</name>
<dbReference type="InterPro" id="IPR002569">
    <property type="entry name" value="Met_Sox_Rdtase_MsrA_dom"/>
</dbReference>
<comment type="catalytic activity">
    <reaction evidence="2 4">
        <text>L-methionyl-[protein] + [thioredoxin]-disulfide + H2O = L-methionyl-(S)-S-oxide-[protein] + [thioredoxin]-dithiol</text>
        <dbReference type="Rhea" id="RHEA:14217"/>
        <dbReference type="Rhea" id="RHEA-COMP:10698"/>
        <dbReference type="Rhea" id="RHEA-COMP:10700"/>
        <dbReference type="Rhea" id="RHEA-COMP:12313"/>
        <dbReference type="Rhea" id="RHEA-COMP:12315"/>
        <dbReference type="ChEBI" id="CHEBI:15377"/>
        <dbReference type="ChEBI" id="CHEBI:16044"/>
        <dbReference type="ChEBI" id="CHEBI:29950"/>
        <dbReference type="ChEBI" id="CHEBI:44120"/>
        <dbReference type="ChEBI" id="CHEBI:50058"/>
        <dbReference type="EC" id="1.8.4.11"/>
    </reaction>
</comment>